<name>A0A326UDM1_THEHA</name>
<evidence type="ECO:0000313" key="2">
    <source>
        <dbReference type="Proteomes" id="UP000248806"/>
    </source>
</evidence>
<evidence type="ECO:0008006" key="3">
    <source>
        <dbReference type="Google" id="ProtNLM"/>
    </source>
</evidence>
<dbReference type="AlphaFoldDB" id="A0A326UDM1"/>
<keyword evidence="2" id="KW-1185">Reference proteome</keyword>
<proteinExistence type="predicted"/>
<accession>A0A326UDM1</accession>
<reference evidence="1 2" key="1">
    <citation type="submission" date="2018-06" db="EMBL/GenBank/DDBJ databases">
        <title>Genomic Encyclopedia of Archaeal and Bacterial Type Strains, Phase II (KMG-II): from individual species to whole genera.</title>
        <authorList>
            <person name="Goeker M."/>
        </authorList>
    </citation>
    <scope>NUCLEOTIDE SEQUENCE [LARGE SCALE GENOMIC DNA]</scope>
    <source>
        <strain evidence="1 2">ATCC BAA-1881</strain>
    </source>
</reference>
<dbReference type="Proteomes" id="UP000248806">
    <property type="component" value="Unassembled WGS sequence"/>
</dbReference>
<protein>
    <recommendedName>
        <fullName evidence="3">TetR family transcriptional regulator</fullName>
    </recommendedName>
</protein>
<comment type="caution">
    <text evidence="1">The sequence shown here is derived from an EMBL/GenBank/DDBJ whole genome shotgun (WGS) entry which is preliminary data.</text>
</comment>
<evidence type="ECO:0000313" key="1">
    <source>
        <dbReference type="EMBL" id="PZW24075.1"/>
    </source>
</evidence>
<organism evidence="1 2">
    <name type="scientific">Thermosporothrix hazakensis</name>
    <dbReference type="NCBI Taxonomy" id="644383"/>
    <lineage>
        <taxon>Bacteria</taxon>
        <taxon>Bacillati</taxon>
        <taxon>Chloroflexota</taxon>
        <taxon>Ktedonobacteria</taxon>
        <taxon>Ktedonobacterales</taxon>
        <taxon>Thermosporotrichaceae</taxon>
        <taxon>Thermosporothrix</taxon>
    </lineage>
</organism>
<dbReference type="EMBL" id="QKUF01000023">
    <property type="protein sequence ID" value="PZW24075.1"/>
    <property type="molecule type" value="Genomic_DNA"/>
</dbReference>
<sequence length="98" mass="11224">MTASSLNEFYSRCDPDNLYKVERIVQEEVEVILLRWLKQTAITDPGVRRETIAPAISWAICGTAIKWCLDKKGLSHSEMVQHILQVLMEMGTYVRNLA</sequence>
<dbReference type="RefSeq" id="WP_111325070.1">
    <property type="nucleotide sequence ID" value="NZ_QKUF01000023.1"/>
</dbReference>
<gene>
    <name evidence="1" type="ORF">EI42_04766</name>
</gene>